<dbReference type="EMBL" id="MRDE01000017">
    <property type="protein sequence ID" value="OMH27040.1"/>
    <property type="molecule type" value="Genomic_DNA"/>
</dbReference>
<gene>
    <name evidence="3" type="ORF">BKD30_03880</name>
</gene>
<dbReference type="Pfam" id="PF10647">
    <property type="entry name" value="Gmad1"/>
    <property type="match status" value="1"/>
</dbReference>
<dbReference type="Pfam" id="PF10646">
    <property type="entry name" value="Germane"/>
    <property type="match status" value="1"/>
</dbReference>
<name>A0A1R1LHQ3_9MICC</name>
<feature type="domain" description="GerMN" evidence="2">
    <location>
        <begin position="205"/>
        <end position="297"/>
    </location>
</feature>
<proteinExistence type="predicted"/>
<sequence>MMRATWPGSRIGLVLAVILLLTGCSSIPTGGPVGMSKDSGNRSQQNQQGPAPSGPQENGSPQTIVQGFLRAGVGSQDEYAVARSYLTPGLSSTWKPDQRTLVLSSAPRVVTTPAAGTVRIVMAVTATVDDRGIYRDAAKGATESLDVALQKVDGQWRISRIPDGIVLQARDFDLLFSAYSLTFYDPTYTYAVPDVRWFVRGPRVTTSLVRVLLDGPADYLKGAVVSAFPEGTTLNTPSVPIVSGAAEVDLPQQVLDSSDQKQRERMLNQLSGTLVGVLDSISSVRMLINQRPLGIDAGEAARNAPVKEKQVPASQVAIVRNELVLYQGGGYRPIDGIGSVAQDKPVDPAMSYDQRRFAYLSSDRRRLISAATDGTRGVVFTGSALTRPSFDPFDWLWTADGSGAGLVYTAAAAARFGGGVNEVSASWLRGRTITSLRISRDGARALIITVDGGKSSVWLSGVRRAADGTPRELTSALPIRSTQTVNTGAWLGDTEVAVMGASTQADVTPEVLSLSGQSQELAPVRGATSLAGGNGSQEIYLQSGQELLVRVDTSWSNQATGVLDTAFAG</sequence>
<reference evidence="3 4" key="1">
    <citation type="submission" date="2016-12" db="EMBL/GenBank/DDBJ databases">
        <title>Draft genome of Tersicoccus phoenicis 1P05MA.</title>
        <authorList>
            <person name="Nakajima Y."/>
            <person name="Yoshizawa S."/>
            <person name="Nakamura K."/>
            <person name="Ogura Y."/>
            <person name="Hayashi T."/>
            <person name="Kogure K."/>
        </authorList>
    </citation>
    <scope>NUCLEOTIDE SEQUENCE [LARGE SCALE GENOMIC DNA]</scope>
    <source>
        <strain evidence="3 4">1p05MA</strain>
    </source>
</reference>
<evidence type="ECO:0000259" key="2">
    <source>
        <dbReference type="SMART" id="SM00909"/>
    </source>
</evidence>
<organism evidence="3 4">
    <name type="scientific">Tersicoccus phoenicis</name>
    <dbReference type="NCBI Taxonomy" id="554083"/>
    <lineage>
        <taxon>Bacteria</taxon>
        <taxon>Bacillati</taxon>
        <taxon>Actinomycetota</taxon>
        <taxon>Actinomycetes</taxon>
        <taxon>Micrococcales</taxon>
        <taxon>Micrococcaceae</taxon>
        <taxon>Tersicoccus</taxon>
    </lineage>
</organism>
<dbReference type="SMART" id="SM00909">
    <property type="entry name" value="Germane"/>
    <property type="match status" value="1"/>
</dbReference>
<dbReference type="Pfam" id="PF25976">
    <property type="entry name" value="LpqB_N"/>
    <property type="match status" value="1"/>
</dbReference>
<feature type="region of interest" description="Disordered" evidence="1">
    <location>
        <begin position="31"/>
        <end position="62"/>
    </location>
</feature>
<dbReference type="InterPro" id="IPR019606">
    <property type="entry name" value="GerMN"/>
</dbReference>
<evidence type="ECO:0000313" key="4">
    <source>
        <dbReference type="Proteomes" id="UP000187085"/>
    </source>
</evidence>
<keyword evidence="4" id="KW-1185">Reference proteome</keyword>
<comment type="caution">
    <text evidence="3">The sequence shown here is derived from an EMBL/GenBank/DDBJ whole genome shotgun (WGS) entry which is preliminary data.</text>
</comment>
<evidence type="ECO:0000256" key="1">
    <source>
        <dbReference type="SAM" id="MobiDB-lite"/>
    </source>
</evidence>
<dbReference type="InterPro" id="IPR059026">
    <property type="entry name" value="LpqB_N"/>
</dbReference>
<dbReference type="InterPro" id="IPR018910">
    <property type="entry name" value="LpqB_C"/>
</dbReference>
<dbReference type="STRING" id="554083.BKD30_03880"/>
<feature type="compositionally biased region" description="Polar residues" evidence="1">
    <location>
        <begin position="41"/>
        <end position="62"/>
    </location>
</feature>
<protein>
    <recommendedName>
        <fullName evidence="2">GerMN domain-containing protein</fullName>
    </recommendedName>
</protein>
<evidence type="ECO:0000313" key="3">
    <source>
        <dbReference type="EMBL" id="OMH27040.1"/>
    </source>
</evidence>
<dbReference type="PROSITE" id="PS51257">
    <property type="entry name" value="PROKAR_LIPOPROTEIN"/>
    <property type="match status" value="1"/>
</dbReference>
<accession>A0A1R1LHQ3</accession>
<dbReference type="Proteomes" id="UP000187085">
    <property type="component" value="Unassembled WGS sequence"/>
</dbReference>
<dbReference type="SUPFAM" id="SSF69304">
    <property type="entry name" value="Tricorn protease N-terminal domain"/>
    <property type="match status" value="1"/>
</dbReference>
<dbReference type="OrthoDB" id="3226781at2"/>
<dbReference type="AlphaFoldDB" id="A0A1R1LHQ3"/>